<keyword evidence="2" id="KW-0175">Coiled coil</keyword>
<dbReference type="InterPro" id="IPR059052">
    <property type="entry name" value="HH_YbhG-like"/>
</dbReference>
<accession>A0A518CNM1</accession>
<dbReference type="GO" id="GO:0030313">
    <property type="term" value="C:cell envelope"/>
    <property type="evidence" value="ECO:0007669"/>
    <property type="project" value="UniProtKB-SubCell"/>
</dbReference>
<dbReference type="Gene3D" id="1.10.287.470">
    <property type="entry name" value="Helix hairpin bin"/>
    <property type="match status" value="1"/>
</dbReference>
<evidence type="ECO:0000313" key="5">
    <source>
        <dbReference type="EMBL" id="QDU80822.1"/>
    </source>
</evidence>
<dbReference type="Gene3D" id="2.40.50.100">
    <property type="match status" value="1"/>
</dbReference>
<gene>
    <name evidence="5" type="primary">mdtN</name>
    <name evidence="5" type="ORF">Pla110_25570</name>
</gene>
<dbReference type="Pfam" id="PF25881">
    <property type="entry name" value="HH_YBHG"/>
    <property type="match status" value="1"/>
</dbReference>
<evidence type="ECO:0000256" key="2">
    <source>
        <dbReference type="ARBA" id="ARBA00023054"/>
    </source>
</evidence>
<feature type="region of interest" description="Disordered" evidence="3">
    <location>
        <begin position="436"/>
        <end position="490"/>
    </location>
</feature>
<dbReference type="OrthoDB" id="5318766at2"/>
<comment type="subcellular location">
    <subcellularLocation>
        <location evidence="1">Cell envelope</location>
    </subcellularLocation>
</comment>
<dbReference type="Gene3D" id="2.40.30.170">
    <property type="match status" value="1"/>
</dbReference>
<feature type="domain" description="YbhG-like alpha-helical hairpin" evidence="4">
    <location>
        <begin position="111"/>
        <end position="214"/>
    </location>
</feature>
<evidence type="ECO:0000256" key="1">
    <source>
        <dbReference type="ARBA" id="ARBA00004196"/>
    </source>
</evidence>
<dbReference type="PANTHER" id="PTHR32347">
    <property type="entry name" value="EFFLUX SYSTEM COMPONENT YKNX-RELATED"/>
    <property type="match status" value="1"/>
</dbReference>
<dbReference type="Gene3D" id="2.40.420.20">
    <property type="match status" value="1"/>
</dbReference>
<dbReference type="EMBL" id="CP036281">
    <property type="protein sequence ID" value="QDU80822.1"/>
    <property type="molecule type" value="Genomic_DNA"/>
</dbReference>
<keyword evidence="6" id="KW-1185">Reference proteome</keyword>
<dbReference type="Proteomes" id="UP000317178">
    <property type="component" value="Chromosome"/>
</dbReference>
<dbReference type="InterPro" id="IPR050465">
    <property type="entry name" value="UPF0194_transport"/>
</dbReference>
<feature type="compositionally biased region" description="Polar residues" evidence="3">
    <location>
        <begin position="451"/>
        <end position="466"/>
    </location>
</feature>
<dbReference type="KEGG" id="plon:Pla110_25570"/>
<evidence type="ECO:0000313" key="6">
    <source>
        <dbReference type="Proteomes" id="UP000317178"/>
    </source>
</evidence>
<evidence type="ECO:0000256" key="3">
    <source>
        <dbReference type="SAM" id="MobiDB-lite"/>
    </source>
</evidence>
<evidence type="ECO:0000259" key="4">
    <source>
        <dbReference type="Pfam" id="PF25881"/>
    </source>
</evidence>
<organism evidence="5 6">
    <name type="scientific">Polystyrenella longa</name>
    <dbReference type="NCBI Taxonomy" id="2528007"/>
    <lineage>
        <taxon>Bacteria</taxon>
        <taxon>Pseudomonadati</taxon>
        <taxon>Planctomycetota</taxon>
        <taxon>Planctomycetia</taxon>
        <taxon>Planctomycetales</taxon>
        <taxon>Planctomycetaceae</taxon>
        <taxon>Polystyrenella</taxon>
    </lineage>
</organism>
<feature type="compositionally biased region" description="Basic and acidic residues" evidence="3">
    <location>
        <begin position="467"/>
        <end position="480"/>
    </location>
</feature>
<dbReference type="PROSITE" id="PS51257">
    <property type="entry name" value="PROKAR_LIPOPROTEIN"/>
    <property type="match status" value="1"/>
</dbReference>
<sequence length="490" mass="54008">MIKDSMQPIWISIPLMIGILMTSGCGNDETAAQTPGAAPPPTYVRVGPIVQKMIRPELKVVATLHPRRTSIVASGANGVVEEYIPDAGMYVEEGTILSTLRMRSTDLGIAQERAILKEREEQLKSLEAGSRPQEIEEAQAKLMAFQIARRVADQKFTRVEELFKKNAINKDERDDAQERSEAAEHLYAASKAAFDLVKQGPRQEDIEQARARVLAQKENIDYLLSERDKRITKAPFDGVIVETHSFVGQWLGQGDPIITLARMDLMVVIANVDQSMLQYITLGDKVNIQVPGTEQKQWEGQIASIVSQSNWESGSRLFPIRILVENKFQEVEGRKIPILKEGMHAEVVFRGPEVEAVLVHKDALVRTSGGKAIFVYEPTPDDPKNGTVKQYQIETDIGEKEMIRIYTPGEDLTGGQVVLEGAERLRPFQNVAILPENPTAESPASEAGPTGQDSATDINPANSPEEATSKETTDVTKEASPELEASTSAK</sequence>
<name>A0A518CNM1_9PLAN</name>
<dbReference type="SUPFAM" id="SSF111369">
    <property type="entry name" value="HlyD-like secretion proteins"/>
    <property type="match status" value="1"/>
</dbReference>
<reference evidence="5 6" key="1">
    <citation type="submission" date="2019-02" db="EMBL/GenBank/DDBJ databases">
        <title>Deep-cultivation of Planctomycetes and their phenomic and genomic characterization uncovers novel biology.</title>
        <authorList>
            <person name="Wiegand S."/>
            <person name="Jogler M."/>
            <person name="Boedeker C."/>
            <person name="Pinto D."/>
            <person name="Vollmers J."/>
            <person name="Rivas-Marin E."/>
            <person name="Kohn T."/>
            <person name="Peeters S.H."/>
            <person name="Heuer A."/>
            <person name="Rast P."/>
            <person name="Oberbeckmann S."/>
            <person name="Bunk B."/>
            <person name="Jeske O."/>
            <person name="Meyerdierks A."/>
            <person name="Storesund J.E."/>
            <person name="Kallscheuer N."/>
            <person name="Luecker S."/>
            <person name="Lage O.M."/>
            <person name="Pohl T."/>
            <person name="Merkel B.J."/>
            <person name="Hornburger P."/>
            <person name="Mueller R.-W."/>
            <person name="Bruemmer F."/>
            <person name="Labrenz M."/>
            <person name="Spormann A.M."/>
            <person name="Op den Camp H."/>
            <person name="Overmann J."/>
            <person name="Amann R."/>
            <person name="Jetten M.S.M."/>
            <person name="Mascher T."/>
            <person name="Medema M.H."/>
            <person name="Devos D.P."/>
            <person name="Kaster A.-K."/>
            <person name="Ovreas L."/>
            <person name="Rohde M."/>
            <person name="Galperin M.Y."/>
            <person name="Jogler C."/>
        </authorList>
    </citation>
    <scope>NUCLEOTIDE SEQUENCE [LARGE SCALE GENOMIC DNA]</scope>
    <source>
        <strain evidence="5 6">Pla110</strain>
    </source>
</reference>
<protein>
    <submittedName>
        <fullName evidence="5">Multidrug resistance protein MdtN</fullName>
    </submittedName>
</protein>
<proteinExistence type="predicted"/>
<dbReference type="AlphaFoldDB" id="A0A518CNM1"/>